<reference evidence="3 4" key="1">
    <citation type="submission" date="2021-02" db="EMBL/GenBank/DDBJ databases">
        <title>Cotonvirus japonicus, which uses Golgi apparatus of host cells for its virion factory, phylogenetically links tailed tupanvirus and icosahedral mimivirus.</title>
        <authorList>
            <person name="Takahashi H."/>
            <person name="Fukaya S."/>
            <person name="Song C."/>
            <person name="Murata K."/>
            <person name="Takemura M."/>
        </authorList>
    </citation>
    <scope>NUCLEOTIDE SEQUENCE [LARGE SCALE GENOMIC DNA]</scope>
</reference>
<organism evidence="3 4">
    <name type="scientific">Cotonvirus japonicus</name>
    <dbReference type="NCBI Taxonomy" id="2811091"/>
    <lineage>
        <taxon>Viruses</taxon>
        <taxon>Varidnaviria</taxon>
        <taxon>Bamfordvirae</taxon>
        <taxon>Nucleocytoviricota</taxon>
        <taxon>Megaviricetes</taxon>
        <taxon>Imitervirales</taxon>
        <taxon>Mimiviridae</taxon>
        <taxon>Megamimivirinae</taxon>
        <taxon>Cotonvirus</taxon>
        <taxon>Cotonvirus japonicum</taxon>
    </lineage>
</organism>
<dbReference type="GeneID" id="80557753"/>
<dbReference type="InterPro" id="IPR015943">
    <property type="entry name" value="WD40/YVTN_repeat-like_dom_sf"/>
</dbReference>
<keyword evidence="4" id="KW-1185">Reference proteome</keyword>
<sequence length="506" mass="58875">MDSLSLSTLFNSDILSDITIDLVDDNSTTTLNLHKNILYLGCPYFRSMFSGFKESNSSKITLEVPNVEISCDIIQEFYEVDNVSDHDWKYELNMFMCKRFFCIDIDFPSEVKIPPNEFKEFLVLIEKIGFEKDSKKLIMKNIPKSCDFEELLDLAKKLNFNHDEYVRFIARHIPGSYDFNKLSKDLIKDLWEIVDTYYILLIFENKIYILNTEGLIYRTIQNSHTIKHICYSEENHLIAYNAKGKIYVYDIESDVYIFEKIIPIDYMSGIKFYKNTLIIYGYRYGLEFYDIYDGTLVNSLGNKESIINVFIDETKNQLIIFCGAYENSKEIYIHNLTTLKLKGKVIWLSVPVCYNNDSIYCESMMVLCQNTIANGKLFLLNTKSKGVYKKEKFYGSKKIVYDSNSNIVGICWKNHGSLIYCCEDGTINIYDTLENKLKKTFNIGKKINSMTKLSDSYVIIQCESELIEIGLDNDIKLIKFNIDINAKSIMKISSGYNKLYELLPEP</sequence>
<dbReference type="RefSeq" id="YP_010841156.1">
    <property type="nucleotide sequence ID" value="NC_079139.1"/>
</dbReference>
<dbReference type="SUPFAM" id="SSF54695">
    <property type="entry name" value="POZ domain"/>
    <property type="match status" value="1"/>
</dbReference>
<feature type="domain" description="BTB" evidence="2">
    <location>
        <begin position="16"/>
        <end position="78"/>
    </location>
</feature>
<evidence type="ECO:0000256" key="1">
    <source>
        <dbReference type="ARBA" id="ARBA00006497"/>
    </source>
</evidence>
<dbReference type="Gene3D" id="2.130.10.10">
    <property type="entry name" value="YVTN repeat-like/Quinoprotein amine dehydrogenase"/>
    <property type="match status" value="1"/>
</dbReference>
<proteinExistence type="inferred from homology"/>
<evidence type="ECO:0000259" key="2">
    <source>
        <dbReference type="PROSITE" id="PS50097"/>
    </source>
</evidence>
<dbReference type="PROSITE" id="PS50097">
    <property type="entry name" value="BTB"/>
    <property type="match status" value="1"/>
</dbReference>
<comment type="similarity">
    <text evidence="1">Belongs to the mimivirus BTB/WD family.</text>
</comment>
<evidence type="ECO:0000313" key="3">
    <source>
        <dbReference type="EMBL" id="BCS82548.1"/>
    </source>
</evidence>
<dbReference type="Proteomes" id="UP001321479">
    <property type="component" value="Segment"/>
</dbReference>
<dbReference type="SUPFAM" id="SSF69322">
    <property type="entry name" value="Tricorn protease domain 2"/>
    <property type="match status" value="1"/>
</dbReference>
<name>A0ABM7NQV8_9VIRU</name>
<dbReference type="Gene3D" id="3.30.710.10">
    <property type="entry name" value="Potassium Channel Kv1.1, Chain A"/>
    <property type="match status" value="1"/>
</dbReference>
<dbReference type="EMBL" id="AP024483">
    <property type="protein sequence ID" value="BCS82548.1"/>
    <property type="molecule type" value="Genomic_DNA"/>
</dbReference>
<accession>A0ABM7NQV8</accession>
<dbReference type="InterPro" id="IPR000210">
    <property type="entry name" value="BTB/POZ_dom"/>
</dbReference>
<dbReference type="InterPro" id="IPR011333">
    <property type="entry name" value="SKP1/BTB/POZ_sf"/>
</dbReference>
<dbReference type="Pfam" id="PF00651">
    <property type="entry name" value="BTB"/>
    <property type="match status" value="1"/>
</dbReference>
<protein>
    <submittedName>
        <fullName evidence="3">BTB/POZ domain-containing protein</fullName>
    </submittedName>
</protein>
<evidence type="ECO:0000313" key="4">
    <source>
        <dbReference type="Proteomes" id="UP001321479"/>
    </source>
</evidence>